<dbReference type="PANTHER" id="PTHR43214:SF44">
    <property type="entry name" value="TWO-COMPONENT RESPONSE REGULATOR"/>
    <property type="match status" value="1"/>
</dbReference>
<gene>
    <name evidence="4" type="primary">todT</name>
    <name evidence="4" type="ORF">Pla52n_59670</name>
</gene>
<accession>A0A5C6A1Z0</accession>
<dbReference type="Proteomes" id="UP000320176">
    <property type="component" value="Unassembled WGS sequence"/>
</dbReference>
<evidence type="ECO:0000313" key="5">
    <source>
        <dbReference type="Proteomes" id="UP000320176"/>
    </source>
</evidence>
<dbReference type="PROSITE" id="PS00622">
    <property type="entry name" value="HTH_LUXR_1"/>
    <property type="match status" value="1"/>
</dbReference>
<reference evidence="4 5" key="1">
    <citation type="submission" date="2019-02" db="EMBL/GenBank/DDBJ databases">
        <title>Deep-cultivation of Planctomycetes and their phenomic and genomic characterization uncovers novel biology.</title>
        <authorList>
            <person name="Wiegand S."/>
            <person name="Jogler M."/>
            <person name="Boedeker C."/>
            <person name="Pinto D."/>
            <person name="Vollmers J."/>
            <person name="Rivas-Marin E."/>
            <person name="Kohn T."/>
            <person name="Peeters S.H."/>
            <person name="Heuer A."/>
            <person name="Rast P."/>
            <person name="Oberbeckmann S."/>
            <person name="Bunk B."/>
            <person name="Jeske O."/>
            <person name="Meyerdierks A."/>
            <person name="Storesund J.E."/>
            <person name="Kallscheuer N."/>
            <person name="Luecker S."/>
            <person name="Lage O.M."/>
            <person name="Pohl T."/>
            <person name="Merkel B.J."/>
            <person name="Hornburger P."/>
            <person name="Mueller R.-W."/>
            <person name="Bruemmer F."/>
            <person name="Labrenz M."/>
            <person name="Spormann A.M."/>
            <person name="Op Den Camp H."/>
            <person name="Overmann J."/>
            <person name="Amann R."/>
            <person name="Jetten M.S.M."/>
            <person name="Mascher T."/>
            <person name="Medema M.H."/>
            <person name="Devos D.P."/>
            <person name="Kaster A.-K."/>
            <person name="Ovreas L."/>
            <person name="Rohde M."/>
            <person name="Galperin M.Y."/>
            <person name="Jogler C."/>
        </authorList>
    </citation>
    <scope>NUCLEOTIDE SEQUENCE [LARGE SCALE GENOMIC DNA]</scope>
    <source>
        <strain evidence="4 5">Pla52n</strain>
    </source>
</reference>
<organism evidence="4 5">
    <name type="scientific">Stieleria varia</name>
    <dbReference type="NCBI Taxonomy" id="2528005"/>
    <lineage>
        <taxon>Bacteria</taxon>
        <taxon>Pseudomonadati</taxon>
        <taxon>Planctomycetota</taxon>
        <taxon>Planctomycetia</taxon>
        <taxon>Pirellulales</taxon>
        <taxon>Pirellulaceae</taxon>
        <taxon>Stieleria</taxon>
    </lineage>
</organism>
<evidence type="ECO:0000259" key="3">
    <source>
        <dbReference type="PROSITE" id="PS50110"/>
    </source>
</evidence>
<proteinExistence type="predicted"/>
<dbReference type="SUPFAM" id="SSF52172">
    <property type="entry name" value="CheY-like"/>
    <property type="match status" value="1"/>
</dbReference>
<keyword evidence="2" id="KW-0597">Phosphoprotein</keyword>
<evidence type="ECO:0000313" key="4">
    <source>
        <dbReference type="EMBL" id="TWT93307.1"/>
    </source>
</evidence>
<feature type="modified residue" description="4-aspartylphosphate" evidence="2">
    <location>
        <position position="80"/>
    </location>
</feature>
<dbReference type="PROSITE" id="PS50110">
    <property type="entry name" value="RESPONSE_REGULATORY"/>
    <property type="match status" value="1"/>
</dbReference>
<sequence>MDSDEKLSADIAITHLQSHSPKPNEPLPSTVVYLVDNDSFVLQSVQRVLAEIGINAKAFHCADEMLANSDLKAAGCVITDLRMPGLSGAELHQALLDRDSTLSVIVLTAHADIATTVKLMKNGAAAVIEKPFRADTLRDEVLAAIASSQKGYARRKRQLDAKERISRLSSEEIAVMESACRGIPNRQISVELSLSNRTIDRRRQSAMRKLQVDSVADFAVLRATAENG</sequence>
<dbReference type="GO" id="GO:0003677">
    <property type="term" value="F:DNA binding"/>
    <property type="evidence" value="ECO:0007669"/>
    <property type="project" value="UniProtKB-KW"/>
</dbReference>
<evidence type="ECO:0000256" key="1">
    <source>
        <dbReference type="ARBA" id="ARBA00023125"/>
    </source>
</evidence>
<dbReference type="SMART" id="SM00448">
    <property type="entry name" value="REC"/>
    <property type="match status" value="1"/>
</dbReference>
<dbReference type="GO" id="GO:0006355">
    <property type="term" value="P:regulation of DNA-templated transcription"/>
    <property type="evidence" value="ECO:0007669"/>
    <property type="project" value="InterPro"/>
</dbReference>
<dbReference type="InterPro" id="IPR039420">
    <property type="entry name" value="WalR-like"/>
</dbReference>
<dbReference type="PRINTS" id="PR00038">
    <property type="entry name" value="HTHLUXR"/>
</dbReference>
<dbReference type="InterPro" id="IPR016032">
    <property type="entry name" value="Sig_transdc_resp-reg_C-effctor"/>
</dbReference>
<keyword evidence="5" id="KW-1185">Reference proteome</keyword>
<dbReference type="AlphaFoldDB" id="A0A5C6A1Z0"/>
<dbReference type="EMBL" id="SJPN01000009">
    <property type="protein sequence ID" value="TWT93307.1"/>
    <property type="molecule type" value="Genomic_DNA"/>
</dbReference>
<dbReference type="InterPro" id="IPR011006">
    <property type="entry name" value="CheY-like_superfamily"/>
</dbReference>
<dbReference type="RefSeq" id="WP_146522920.1">
    <property type="nucleotide sequence ID" value="NZ_CP151726.1"/>
</dbReference>
<dbReference type="Pfam" id="PF00072">
    <property type="entry name" value="Response_reg"/>
    <property type="match status" value="1"/>
</dbReference>
<dbReference type="GO" id="GO:0000160">
    <property type="term" value="P:phosphorelay signal transduction system"/>
    <property type="evidence" value="ECO:0007669"/>
    <property type="project" value="InterPro"/>
</dbReference>
<dbReference type="OrthoDB" id="271936at2"/>
<dbReference type="SMART" id="SM00421">
    <property type="entry name" value="HTH_LUXR"/>
    <property type="match status" value="1"/>
</dbReference>
<dbReference type="InterPro" id="IPR001789">
    <property type="entry name" value="Sig_transdc_resp-reg_receiver"/>
</dbReference>
<dbReference type="PANTHER" id="PTHR43214">
    <property type="entry name" value="TWO-COMPONENT RESPONSE REGULATOR"/>
    <property type="match status" value="1"/>
</dbReference>
<keyword evidence="1" id="KW-0238">DNA-binding</keyword>
<dbReference type="InterPro" id="IPR036388">
    <property type="entry name" value="WH-like_DNA-bd_sf"/>
</dbReference>
<feature type="domain" description="Response regulatory" evidence="3">
    <location>
        <begin position="31"/>
        <end position="145"/>
    </location>
</feature>
<dbReference type="InterPro" id="IPR000792">
    <property type="entry name" value="Tscrpt_reg_LuxR_C"/>
</dbReference>
<dbReference type="SUPFAM" id="SSF46894">
    <property type="entry name" value="C-terminal effector domain of the bipartite response regulators"/>
    <property type="match status" value="1"/>
</dbReference>
<evidence type="ECO:0000256" key="2">
    <source>
        <dbReference type="PROSITE-ProRule" id="PRU00169"/>
    </source>
</evidence>
<dbReference type="Gene3D" id="3.40.50.2300">
    <property type="match status" value="1"/>
</dbReference>
<comment type="caution">
    <text evidence="4">The sequence shown here is derived from an EMBL/GenBank/DDBJ whole genome shotgun (WGS) entry which is preliminary data.</text>
</comment>
<dbReference type="Pfam" id="PF00196">
    <property type="entry name" value="GerE"/>
    <property type="match status" value="1"/>
</dbReference>
<name>A0A5C6A1Z0_9BACT</name>
<protein>
    <submittedName>
        <fullName evidence="4">Response regulator protein TodT</fullName>
    </submittedName>
</protein>
<dbReference type="Gene3D" id="1.10.10.10">
    <property type="entry name" value="Winged helix-like DNA-binding domain superfamily/Winged helix DNA-binding domain"/>
    <property type="match status" value="1"/>
</dbReference>